<evidence type="ECO:0000256" key="3">
    <source>
        <dbReference type="ARBA" id="ARBA00023004"/>
    </source>
</evidence>
<dbReference type="AlphaFoldDB" id="A0A1H4M943"/>
<keyword evidence="2" id="KW-0809">Transit peptide</keyword>
<keyword evidence="4" id="KW-0411">Iron-sulfur</keyword>
<feature type="compositionally biased region" description="Low complexity" evidence="5">
    <location>
        <begin position="176"/>
        <end position="205"/>
    </location>
</feature>
<sequence length="354" mass="37478">MLRDRSDVAAYAAYRMPATFEAVRAALAAFRARTPAWAPATHIDIGGGTGAASWAVAATWPRDGHTTTVLDWAEPALALGRELAGQAPSEALRTARWERRAIRDGLALPDGTDLVTVSYVLGELTEADRRAVVTEAARAAQAVVLIEPGTPDGYLRIREARDRLLAAGLRIVAPARTARPARSSPAPTGATSPPGSAAPPSTGRSRAVRCRTRTRSSAMSRPYGSTPRPPTRGWCAARRSARARYCWTCAPRGGAGPHHGDQASGPAVPGRPRCVLGRCLATGGVQPLRRLRSRGEPIKPLRPFEERGPGRSPGGVRGGAPSFGKGRGGDRSAGHPVRRRTAREPLDPVNPRNP</sequence>
<keyword evidence="7" id="KW-1185">Reference proteome</keyword>
<organism evidence="6 7">
    <name type="scientific">Streptomyces melanosporofaciens</name>
    <dbReference type="NCBI Taxonomy" id="67327"/>
    <lineage>
        <taxon>Bacteria</taxon>
        <taxon>Bacillati</taxon>
        <taxon>Actinomycetota</taxon>
        <taxon>Actinomycetes</taxon>
        <taxon>Kitasatosporales</taxon>
        <taxon>Streptomycetaceae</taxon>
        <taxon>Streptomyces</taxon>
        <taxon>Streptomyces violaceusniger group</taxon>
    </lineage>
</organism>
<evidence type="ECO:0000313" key="6">
    <source>
        <dbReference type="EMBL" id="SEB79025.1"/>
    </source>
</evidence>
<keyword evidence="3" id="KW-0408">Iron</keyword>
<name>A0A1H4M943_STRMJ</name>
<proteinExistence type="predicted"/>
<protein>
    <submittedName>
        <fullName evidence="6">Small ribosomal subunit Rsm22</fullName>
    </submittedName>
</protein>
<dbReference type="GO" id="GO:0003735">
    <property type="term" value="F:structural constituent of ribosome"/>
    <property type="evidence" value="ECO:0007669"/>
    <property type="project" value="TreeGrafter"/>
</dbReference>
<feature type="compositionally biased region" description="Basic and acidic residues" evidence="5">
    <location>
        <begin position="293"/>
        <end position="309"/>
    </location>
</feature>
<feature type="region of interest" description="Disordered" evidence="5">
    <location>
        <begin position="176"/>
        <end position="233"/>
    </location>
</feature>
<dbReference type="InterPro" id="IPR015324">
    <property type="entry name" value="Ribosomal_Rsm22-like"/>
</dbReference>
<dbReference type="PANTHER" id="PTHR13184">
    <property type="entry name" value="37S RIBOSOMAL PROTEIN S22"/>
    <property type="match status" value="1"/>
</dbReference>
<evidence type="ECO:0000256" key="4">
    <source>
        <dbReference type="ARBA" id="ARBA00023014"/>
    </source>
</evidence>
<dbReference type="GO" id="GO:0006412">
    <property type="term" value="P:translation"/>
    <property type="evidence" value="ECO:0007669"/>
    <property type="project" value="InterPro"/>
</dbReference>
<reference evidence="7" key="1">
    <citation type="submission" date="2016-10" db="EMBL/GenBank/DDBJ databases">
        <authorList>
            <person name="Varghese N."/>
            <person name="Submissions S."/>
        </authorList>
    </citation>
    <scope>NUCLEOTIDE SEQUENCE [LARGE SCALE GENOMIC DNA]</scope>
    <source>
        <strain evidence="7">DSM 40318</strain>
    </source>
</reference>
<feature type="region of interest" description="Disordered" evidence="5">
    <location>
        <begin position="288"/>
        <end position="354"/>
    </location>
</feature>
<dbReference type="PANTHER" id="PTHR13184:SF5">
    <property type="entry name" value="METHYLTRANSFERASE-LIKE PROTEIN 17, MITOCHONDRIAL"/>
    <property type="match status" value="1"/>
</dbReference>
<dbReference type="GO" id="GO:0015935">
    <property type="term" value="C:small ribosomal subunit"/>
    <property type="evidence" value="ECO:0007669"/>
    <property type="project" value="TreeGrafter"/>
</dbReference>
<evidence type="ECO:0000256" key="2">
    <source>
        <dbReference type="ARBA" id="ARBA00022946"/>
    </source>
</evidence>
<dbReference type="InterPro" id="IPR052571">
    <property type="entry name" value="Mt_RNA_Methyltransferase"/>
</dbReference>
<dbReference type="Proteomes" id="UP000198609">
    <property type="component" value="Unassembled WGS sequence"/>
</dbReference>
<evidence type="ECO:0000256" key="5">
    <source>
        <dbReference type="SAM" id="MobiDB-lite"/>
    </source>
</evidence>
<dbReference type="GO" id="GO:0051536">
    <property type="term" value="F:iron-sulfur cluster binding"/>
    <property type="evidence" value="ECO:0007669"/>
    <property type="project" value="UniProtKB-KW"/>
</dbReference>
<gene>
    <name evidence="6" type="ORF">SAMN04490356_1691</name>
</gene>
<evidence type="ECO:0000313" key="7">
    <source>
        <dbReference type="Proteomes" id="UP000198609"/>
    </source>
</evidence>
<dbReference type="GO" id="GO:0008168">
    <property type="term" value="F:methyltransferase activity"/>
    <property type="evidence" value="ECO:0007669"/>
    <property type="project" value="InterPro"/>
</dbReference>
<dbReference type="SUPFAM" id="SSF53335">
    <property type="entry name" value="S-adenosyl-L-methionine-dependent methyltransferases"/>
    <property type="match status" value="1"/>
</dbReference>
<dbReference type="Gene3D" id="3.40.50.150">
    <property type="entry name" value="Vaccinia Virus protein VP39"/>
    <property type="match status" value="1"/>
</dbReference>
<accession>A0A1H4M943</accession>
<dbReference type="EMBL" id="FNST01000002">
    <property type="protein sequence ID" value="SEB79025.1"/>
    <property type="molecule type" value="Genomic_DNA"/>
</dbReference>
<dbReference type="InterPro" id="IPR029063">
    <property type="entry name" value="SAM-dependent_MTases_sf"/>
</dbReference>
<dbReference type="GO" id="GO:0046872">
    <property type="term" value="F:metal ion binding"/>
    <property type="evidence" value="ECO:0007669"/>
    <property type="project" value="UniProtKB-KW"/>
</dbReference>
<evidence type="ECO:0000256" key="1">
    <source>
        <dbReference type="ARBA" id="ARBA00022723"/>
    </source>
</evidence>
<dbReference type="Pfam" id="PF09243">
    <property type="entry name" value="Rsm22"/>
    <property type="match status" value="1"/>
</dbReference>
<keyword evidence="1" id="KW-0479">Metal-binding</keyword>